<proteinExistence type="inferred from homology"/>
<feature type="active site" description="Charge relay system" evidence="5">
    <location>
        <position position="269"/>
    </location>
</feature>
<dbReference type="PANTHER" id="PTHR43806">
    <property type="entry name" value="PEPTIDASE S8"/>
    <property type="match status" value="1"/>
</dbReference>
<reference evidence="8" key="1">
    <citation type="journal article" date="2014" name="Int. J. Syst. Evol. Microbiol.">
        <title>Complete genome sequence of Corynebacterium casei LMG S-19264T (=DSM 44701T), isolated from a smear-ripened cheese.</title>
        <authorList>
            <consortium name="US DOE Joint Genome Institute (JGI-PGF)"/>
            <person name="Walter F."/>
            <person name="Albersmeier A."/>
            <person name="Kalinowski J."/>
            <person name="Ruckert C."/>
        </authorList>
    </citation>
    <scope>NUCLEOTIDE SEQUENCE</scope>
    <source>
        <strain evidence="8">CGMCC 1.12160</strain>
    </source>
</reference>
<dbReference type="InterPro" id="IPR050131">
    <property type="entry name" value="Peptidase_S8_subtilisin-like"/>
</dbReference>
<feature type="compositionally biased region" description="Low complexity" evidence="6">
    <location>
        <begin position="33"/>
        <end position="48"/>
    </location>
</feature>
<evidence type="ECO:0000313" key="9">
    <source>
        <dbReference type="Proteomes" id="UP000605670"/>
    </source>
</evidence>
<dbReference type="Pfam" id="PF00082">
    <property type="entry name" value="Peptidase_S8"/>
    <property type="match status" value="1"/>
</dbReference>
<dbReference type="InterPro" id="IPR000209">
    <property type="entry name" value="Peptidase_S8/S53_dom"/>
</dbReference>
<protein>
    <submittedName>
        <fullName evidence="8">Peptidase S8</fullName>
    </submittedName>
</protein>
<dbReference type="SUPFAM" id="SSF52743">
    <property type="entry name" value="Subtilisin-like"/>
    <property type="match status" value="1"/>
</dbReference>
<reference evidence="8" key="2">
    <citation type="submission" date="2020-09" db="EMBL/GenBank/DDBJ databases">
        <authorList>
            <person name="Sun Q."/>
            <person name="Zhou Y."/>
        </authorList>
    </citation>
    <scope>NUCLEOTIDE SEQUENCE</scope>
    <source>
        <strain evidence="8">CGMCC 1.12160</strain>
    </source>
</reference>
<organism evidence="8 9">
    <name type="scientific">Ornithinimicrobium tianjinense</name>
    <dbReference type="NCBI Taxonomy" id="1195761"/>
    <lineage>
        <taxon>Bacteria</taxon>
        <taxon>Bacillati</taxon>
        <taxon>Actinomycetota</taxon>
        <taxon>Actinomycetes</taxon>
        <taxon>Micrococcales</taxon>
        <taxon>Ornithinimicrobiaceae</taxon>
        <taxon>Ornithinimicrobium</taxon>
    </lineage>
</organism>
<feature type="domain" description="Peptidase S8/S53" evidence="7">
    <location>
        <begin position="208"/>
        <end position="494"/>
    </location>
</feature>
<dbReference type="CDD" id="cd00306">
    <property type="entry name" value="Peptidases_S8_S53"/>
    <property type="match status" value="1"/>
</dbReference>
<accession>A0A917BJ48</accession>
<dbReference type="PANTHER" id="PTHR43806:SF11">
    <property type="entry name" value="CEREVISIN-RELATED"/>
    <property type="match status" value="1"/>
</dbReference>
<evidence type="ECO:0000256" key="3">
    <source>
        <dbReference type="ARBA" id="ARBA00022801"/>
    </source>
</evidence>
<keyword evidence="2 5" id="KW-0645">Protease</keyword>
<dbReference type="GO" id="GO:0006508">
    <property type="term" value="P:proteolysis"/>
    <property type="evidence" value="ECO:0007669"/>
    <property type="project" value="UniProtKB-KW"/>
</dbReference>
<keyword evidence="9" id="KW-1185">Reference proteome</keyword>
<comment type="similarity">
    <text evidence="1 5">Belongs to the peptidase S8 family.</text>
</comment>
<evidence type="ECO:0000256" key="4">
    <source>
        <dbReference type="ARBA" id="ARBA00022825"/>
    </source>
</evidence>
<dbReference type="InterPro" id="IPR036852">
    <property type="entry name" value="Peptidase_S8/S53_dom_sf"/>
</dbReference>
<dbReference type="GO" id="GO:0004252">
    <property type="term" value="F:serine-type endopeptidase activity"/>
    <property type="evidence" value="ECO:0007669"/>
    <property type="project" value="UniProtKB-UniRule"/>
</dbReference>
<dbReference type="PROSITE" id="PS51892">
    <property type="entry name" value="SUBTILASE"/>
    <property type="match status" value="1"/>
</dbReference>
<evidence type="ECO:0000256" key="2">
    <source>
        <dbReference type="ARBA" id="ARBA00022670"/>
    </source>
</evidence>
<dbReference type="EMBL" id="BMEM01000001">
    <property type="protein sequence ID" value="GGF42535.1"/>
    <property type="molecule type" value="Genomic_DNA"/>
</dbReference>
<dbReference type="Proteomes" id="UP000605670">
    <property type="component" value="Unassembled WGS sequence"/>
</dbReference>
<gene>
    <name evidence="8" type="ORF">GCM10011366_07920</name>
</gene>
<feature type="region of interest" description="Disordered" evidence="6">
    <location>
        <begin position="29"/>
        <end position="48"/>
    </location>
</feature>
<evidence type="ECO:0000259" key="7">
    <source>
        <dbReference type="Pfam" id="PF00082"/>
    </source>
</evidence>
<evidence type="ECO:0000313" key="8">
    <source>
        <dbReference type="EMBL" id="GGF42535.1"/>
    </source>
</evidence>
<evidence type="ECO:0000256" key="6">
    <source>
        <dbReference type="SAM" id="MobiDB-lite"/>
    </source>
</evidence>
<dbReference type="Gene3D" id="3.40.50.200">
    <property type="entry name" value="Peptidase S8/S53 domain"/>
    <property type="match status" value="1"/>
</dbReference>
<keyword evidence="4 5" id="KW-0720">Serine protease</keyword>
<comment type="caution">
    <text evidence="8">The sequence shown here is derived from an EMBL/GenBank/DDBJ whole genome shotgun (WGS) entry which is preliminary data.</text>
</comment>
<name>A0A917BJ48_9MICO</name>
<sequence length="526" mass="53957">MADDDDLLVLEIPPEVLRRHDARLLDPQTAARPASTDPGGAPAAPGPTAYRSSSLLVRGLPGRGAAGTIDRLRSAAERAGYAVQLVVDEADLALEQRLGEAAAEIDALYQTRVSIVGAGRPVDAWELLVAARADGPVDADLEHLMLAAGYYSTGGPGHWEGNGGPGHWEGNGGPGHWEGNGGGDTLMRTSVSLGIASLTTTAAPPERAPVVVIPDTGIGDHPWFRDGLCHVLTELDGIPVGPAGGLDPDPEDRGVRNDLTGALDRLSGHGTFIAGVVRQAAPDARLVGLPTVDSSGAAAEGDVHRTLVALYLMHVRAQDAGRTEFDADDLTGGFAVDVLNLSIGFYHQDGTLAAGHPMEALLRAFGDRGVLVVAAAGNDATRVPLYPAGWAAHAGPPPADRSTVPLVGVGALNPDGRTVAMFSNAGPWVTTHAPGVNVVSTLPVSFQGSANPSRSTPGAGALRSTGDSDDHSQGFAAWGGSSFAAPRVAGLVADHLATVAREQGPSVDPAEMTARAWSGLEPVVWP</sequence>
<dbReference type="RefSeq" id="WP_188428280.1">
    <property type="nucleotide sequence ID" value="NZ_BAABKH010000005.1"/>
</dbReference>
<keyword evidence="3 5" id="KW-0378">Hydrolase</keyword>
<feature type="active site" description="Charge relay system" evidence="5">
    <location>
        <position position="215"/>
    </location>
</feature>
<evidence type="ECO:0000256" key="1">
    <source>
        <dbReference type="ARBA" id="ARBA00011073"/>
    </source>
</evidence>
<evidence type="ECO:0000256" key="5">
    <source>
        <dbReference type="PROSITE-ProRule" id="PRU01240"/>
    </source>
</evidence>
<dbReference type="AlphaFoldDB" id="A0A917BJ48"/>
<feature type="region of interest" description="Disordered" evidence="6">
    <location>
        <begin position="448"/>
        <end position="473"/>
    </location>
</feature>
<feature type="active site" description="Charge relay system" evidence="5">
    <location>
        <position position="482"/>
    </location>
</feature>